<dbReference type="InterPro" id="IPR041698">
    <property type="entry name" value="Methyltransf_25"/>
</dbReference>
<name>A0A9D9I0P5_9FIRM</name>
<reference evidence="4" key="2">
    <citation type="journal article" date="2021" name="PeerJ">
        <title>Extensive microbial diversity within the chicken gut microbiome revealed by metagenomics and culture.</title>
        <authorList>
            <person name="Gilroy R."/>
            <person name="Ravi A."/>
            <person name="Getino M."/>
            <person name="Pursley I."/>
            <person name="Horton D.L."/>
            <person name="Alikhan N.F."/>
            <person name="Baker D."/>
            <person name="Gharbi K."/>
            <person name="Hall N."/>
            <person name="Watson M."/>
            <person name="Adriaenssens E.M."/>
            <person name="Foster-Nyarko E."/>
            <person name="Jarju S."/>
            <person name="Secka A."/>
            <person name="Antonio M."/>
            <person name="Oren A."/>
            <person name="Chaudhuri R.R."/>
            <person name="La Ragione R."/>
            <person name="Hildebrand F."/>
            <person name="Pallen M.J."/>
        </authorList>
    </citation>
    <scope>NUCLEOTIDE SEQUENCE</scope>
    <source>
        <strain evidence="4">E3-2379</strain>
    </source>
</reference>
<proteinExistence type="predicted"/>
<evidence type="ECO:0000256" key="2">
    <source>
        <dbReference type="ARBA" id="ARBA00022679"/>
    </source>
</evidence>
<gene>
    <name evidence="4" type="ORF">IAC13_04150</name>
</gene>
<keyword evidence="2" id="KW-0808">Transferase</keyword>
<evidence type="ECO:0000313" key="4">
    <source>
        <dbReference type="EMBL" id="MBO8463104.1"/>
    </source>
</evidence>
<protein>
    <submittedName>
        <fullName evidence="4">Methyltransferase domain-containing protein</fullName>
    </submittedName>
</protein>
<evidence type="ECO:0000313" key="5">
    <source>
        <dbReference type="Proteomes" id="UP000823618"/>
    </source>
</evidence>
<dbReference type="Gene3D" id="3.40.50.150">
    <property type="entry name" value="Vaccinia Virus protein VP39"/>
    <property type="match status" value="1"/>
</dbReference>
<evidence type="ECO:0000259" key="3">
    <source>
        <dbReference type="Pfam" id="PF13649"/>
    </source>
</evidence>
<sequence length="198" mass="22870">MDSIDYYNKYANMYFETTVNLHMTEILDRFLELIPEGGAVLDLGCGSGRDSLEMMERGYDVTALDGSLEMCSLAEIHTGLEVLHMTFDELDFDEVFEGIWASASLVHVASSHMPTILRKIRQALEMNGILYFSVKQGDFEGYRNERYFTDYQKSDLKELFAKVDGFEIIDIWKTQDVRKERSETTWINVLAKKVEIED</sequence>
<comment type="caution">
    <text evidence="4">The sequence shown here is derived from an EMBL/GenBank/DDBJ whole genome shotgun (WGS) entry which is preliminary data.</text>
</comment>
<dbReference type="Proteomes" id="UP000823618">
    <property type="component" value="Unassembled WGS sequence"/>
</dbReference>
<dbReference type="GO" id="GO:0008168">
    <property type="term" value="F:methyltransferase activity"/>
    <property type="evidence" value="ECO:0007669"/>
    <property type="project" value="UniProtKB-KW"/>
</dbReference>
<dbReference type="PANTHER" id="PTHR43861">
    <property type="entry name" value="TRANS-ACONITATE 2-METHYLTRANSFERASE-RELATED"/>
    <property type="match status" value="1"/>
</dbReference>
<organism evidence="4 5">
    <name type="scientific">Candidatus Scybalomonas excrementavium</name>
    <dbReference type="NCBI Taxonomy" id="2840943"/>
    <lineage>
        <taxon>Bacteria</taxon>
        <taxon>Bacillati</taxon>
        <taxon>Bacillota</taxon>
        <taxon>Clostridia</taxon>
        <taxon>Lachnospirales</taxon>
        <taxon>Lachnospiraceae</taxon>
        <taxon>Lachnospiraceae incertae sedis</taxon>
        <taxon>Candidatus Scybalomonas</taxon>
    </lineage>
</organism>
<dbReference type="CDD" id="cd02440">
    <property type="entry name" value="AdoMet_MTases"/>
    <property type="match status" value="1"/>
</dbReference>
<dbReference type="Pfam" id="PF13649">
    <property type="entry name" value="Methyltransf_25"/>
    <property type="match status" value="1"/>
</dbReference>
<evidence type="ECO:0000256" key="1">
    <source>
        <dbReference type="ARBA" id="ARBA00022603"/>
    </source>
</evidence>
<dbReference type="InterPro" id="IPR029063">
    <property type="entry name" value="SAM-dependent_MTases_sf"/>
</dbReference>
<accession>A0A9D9I0P5</accession>
<dbReference type="PANTHER" id="PTHR43861:SF1">
    <property type="entry name" value="TRANS-ACONITATE 2-METHYLTRANSFERASE"/>
    <property type="match status" value="1"/>
</dbReference>
<feature type="domain" description="Methyltransferase" evidence="3">
    <location>
        <begin position="40"/>
        <end position="128"/>
    </location>
</feature>
<keyword evidence="1 4" id="KW-0489">Methyltransferase</keyword>
<dbReference type="EMBL" id="JADIML010000119">
    <property type="protein sequence ID" value="MBO8463104.1"/>
    <property type="molecule type" value="Genomic_DNA"/>
</dbReference>
<dbReference type="GO" id="GO:0032259">
    <property type="term" value="P:methylation"/>
    <property type="evidence" value="ECO:0007669"/>
    <property type="project" value="UniProtKB-KW"/>
</dbReference>
<reference evidence="4" key="1">
    <citation type="submission" date="2020-10" db="EMBL/GenBank/DDBJ databases">
        <authorList>
            <person name="Gilroy R."/>
        </authorList>
    </citation>
    <scope>NUCLEOTIDE SEQUENCE</scope>
    <source>
        <strain evidence="4">E3-2379</strain>
    </source>
</reference>
<dbReference type="AlphaFoldDB" id="A0A9D9I0P5"/>
<dbReference type="SUPFAM" id="SSF53335">
    <property type="entry name" value="S-adenosyl-L-methionine-dependent methyltransferases"/>
    <property type="match status" value="1"/>
</dbReference>